<sequence>NLTDKLAQKRNDQYISSELFVLAGVEDKGELGEMLRKAGASKNLIEKAIDNVRGGQKIDDPNAEDQRQALEKYTIDLTERAEQGKLDPVIGRDDEIRRTVQVLQRRTKNNPVLIGEPGVGKTAIVEGLAQRIVNGEVPEGLKSKRLLSLDMGSLIAGAKFRGEFEERLKAVLNDLSKQEGQIILFIDELHTMVGAGKAEGAMDAGNMLKPALARGELHCVGATTLDEYRKYIEKDAALERRFQKVQVDEPSVEDTIAILRGLKERYEVHHGVDITDPAIVAAATLSHRYITDRQLPDKAIDLVDEAASRIRMEIDSKPEPLDKLERRLIQLKIEREALQKESDEASVKRLAILQDEIDKLEREYSDLEEIWKAEKAAVQGSSHIKEELERARMELETAQRAGDLARAGELQYGRIPELEKQLDMASQAEMQEMTLLRNKVTEEEIAEVVSKWTGIPVSKMLEGERDKLLRMEEELNKRVVGQGEAVKAVSDAIRRSRAGLSDPNRPNGSFLFLGPTGVGKTELTKALAEFLFDTEEAMVR</sequence>
<comment type="similarity">
    <text evidence="1">Belongs to the ClpA/ClpB family.</text>
</comment>
<organism evidence="8">
    <name type="scientific">hydrothermal vent metagenome</name>
    <dbReference type="NCBI Taxonomy" id="652676"/>
    <lineage>
        <taxon>unclassified sequences</taxon>
        <taxon>metagenomes</taxon>
        <taxon>ecological metagenomes</taxon>
    </lineage>
</organism>
<dbReference type="InterPro" id="IPR027417">
    <property type="entry name" value="P-loop_NTPase"/>
</dbReference>
<dbReference type="CDD" id="cd00009">
    <property type="entry name" value="AAA"/>
    <property type="match status" value="1"/>
</dbReference>
<dbReference type="GO" id="GO:0034605">
    <property type="term" value="P:cellular response to heat"/>
    <property type="evidence" value="ECO:0007669"/>
    <property type="project" value="TreeGrafter"/>
</dbReference>
<evidence type="ECO:0000256" key="4">
    <source>
        <dbReference type="ARBA" id="ARBA00022840"/>
    </source>
</evidence>
<evidence type="ECO:0000256" key="6">
    <source>
        <dbReference type="SAM" id="Coils"/>
    </source>
</evidence>
<dbReference type="FunFam" id="3.40.50.300:FF:000010">
    <property type="entry name" value="Chaperone clpB 1, putative"/>
    <property type="match status" value="1"/>
</dbReference>
<evidence type="ECO:0000256" key="2">
    <source>
        <dbReference type="ARBA" id="ARBA00022737"/>
    </source>
</evidence>
<feature type="coiled-coil region" evidence="6">
    <location>
        <begin position="321"/>
        <end position="401"/>
    </location>
</feature>
<dbReference type="Pfam" id="PF00004">
    <property type="entry name" value="AAA"/>
    <property type="match status" value="1"/>
</dbReference>
<reference evidence="8" key="1">
    <citation type="submission" date="2018-06" db="EMBL/GenBank/DDBJ databases">
        <authorList>
            <person name="Zhirakovskaya E."/>
        </authorList>
    </citation>
    <scope>NUCLEOTIDE SEQUENCE</scope>
</reference>
<dbReference type="InterPro" id="IPR018368">
    <property type="entry name" value="ClpA/B_CS1"/>
</dbReference>
<dbReference type="SUPFAM" id="SSF52540">
    <property type="entry name" value="P-loop containing nucleoside triphosphate hydrolases"/>
    <property type="match status" value="2"/>
</dbReference>
<accession>A0A3B0Z5S9</accession>
<gene>
    <name evidence="8" type="ORF">MNBD_GAMMA14-920</name>
</gene>
<protein>
    <submittedName>
        <fullName evidence="8">ClpB protein</fullName>
    </submittedName>
</protein>
<evidence type="ECO:0000259" key="7">
    <source>
        <dbReference type="PROSITE" id="PS51903"/>
    </source>
</evidence>
<dbReference type="InterPro" id="IPR050130">
    <property type="entry name" value="ClpA_ClpB"/>
</dbReference>
<dbReference type="InterPro" id="IPR041546">
    <property type="entry name" value="ClpA/ClpB_AAA_lid"/>
</dbReference>
<dbReference type="InterPro" id="IPR036628">
    <property type="entry name" value="Clp_N_dom_sf"/>
</dbReference>
<keyword evidence="6" id="KW-0175">Coiled coil</keyword>
<feature type="non-terminal residue" evidence="8">
    <location>
        <position position="1"/>
    </location>
</feature>
<dbReference type="GO" id="GO:0005737">
    <property type="term" value="C:cytoplasm"/>
    <property type="evidence" value="ECO:0007669"/>
    <property type="project" value="TreeGrafter"/>
</dbReference>
<dbReference type="Pfam" id="PF07724">
    <property type="entry name" value="AAA_2"/>
    <property type="match status" value="1"/>
</dbReference>
<dbReference type="Gene3D" id="3.40.50.300">
    <property type="entry name" value="P-loop containing nucleotide triphosphate hydrolases"/>
    <property type="match status" value="3"/>
</dbReference>
<dbReference type="PANTHER" id="PTHR11638">
    <property type="entry name" value="ATP-DEPENDENT CLP PROTEASE"/>
    <property type="match status" value="1"/>
</dbReference>
<dbReference type="AlphaFoldDB" id="A0A3B0Z5S9"/>
<dbReference type="Gene3D" id="1.10.1780.10">
    <property type="entry name" value="Clp, N-terminal domain"/>
    <property type="match status" value="1"/>
</dbReference>
<dbReference type="SUPFAM" id="SSF81923">
    <property type="entry name" value="Double Clp-N motif"/>
    <property type="match status" value="1"/>
</dbReference>
<evidence type="ECO:0000256" key="3">
    <source>
        <dbReference type="ARBA" id="ARBA00022741"/>
    </source>
</evidence>
<evidence type="ECO:0000256" key="5">
    <source>
        <dbReference type="ARBA" id="ARBA00023186"/>
    </source>
</evidence>
<feature type="domain" description="Clp R" evidence="7">
    <location>
        <begin position="1"/>
        <end position="55"/>
    </location>
</feature>
<keyword evidence="2" id="KW-0677">Repeat</keyword>
<dbReference type="InterPro" id="IPR003593">
    <property type="entry name" value="AAA+_ATPase"/>
</dbReference>
<keyword evidence="5" id="KW-0143">Chaperone</keyword>
<dbReference type="Pfam" id="PF17871">
    <property type="entry name" value="AAA_lid_9"/>
    <property type="match status" value="1"/>
</dbReference>
<dbReference type="EMBL" id="UOFM01000188">
    <property type="protein sequence ID" value="VAW76694.1"/>
    <property type="molecule type" value="Genomic_DNA"/>
</dbReference>
<dbReference type="FunFam" id="3.40.50.300:FF:000120">
    <property type="entry name" value="ATP-dependent chaperone ClpB"/>
    <property type="match status" value="1"/>
</dbReference>
<dbReference type="PROSITE" id="PS51903">
    <property type="entry name" value="CLP_R"/>
    <property type="match status" value="1"/>
</dbReference>
<dbReference type="InterPro" id="IPR004176">
    <property type="entry name" value="Clp_R_N"/>
</dbReference>
<keyword evidence="4" id="KW-0067">ATP-binding</keyword>
<dbReference type="GO" id="GO:0005524">
    <property type="term" value="F:ATP binding"/>
    <property type="evidence" value="ECO:0007669"/>
    <property type="project" value="UniProtKB-KW"/>
</dbReference>
<dbReference type="PANTHER" id="PTHR11638:SF18">
    <property type="entry name" value="HEAT SHOCK PROTEIN 104"/>
    <property type="match status" value="1"/>
</dbReference>
<proteinExistence type="inferred from homology"/>
<dbReference type="InterPro" id="IPR003959">
    <property type="entry name" value="ATPase_AAA_core"/>
</dbReference>
<evidence type="ECO:0000313" key="8">
    <source>
        <dbReference type="EMBL" id="VAW76694.1"/>
    </source>
</evidence>
<keyword evidence="3" id="KW-0547">Nucleotide-binding</keyword>
<name>A0A3B0Z5S9_9ZZZZ</name>
<dbReference type="SMART" id="SM00382">
    <property type="entry name" value="AAA"/>
    <property type="match status" value="1"/>
</dbReference>
<feature type="non-terminal residue" evidence="8">
    <location>
        <position position="540"/>
    </location>
</feature>
<evidence type="ECO:0000256" key="1">
    <source>
        <dbReference type="ARBA" id="ARBA00008675"/>
    </source>
</evidence>
<dbReference type="PROSITE" id="PS00870">
    <property type="entry name" value="CLPAB_1"/>
    <property type="match status" value="1"/>
</dbReference>
<dbReference type="GO" id="GO:0016887">
    <property type="term" value="F:ATP hydrolysis activity"/>
    <property type="evidence" value="ECO:0007669"/>
    <property type="project" value="InterPro"/>
</dbReference>